<comment type="subcellular location">
    <subcellularLocation>
        <location evidence="2">Lipid droplet</location>
    </subcellularLocation>
    <subcellularLocation>
        <location evidence="1">Nucleus</location>
    </subcellularLocation>
</comment>
<dbReference type="STRING" id="1868482.ENSTSYP00000000742"/>
<dbReference type="OrthoDB" id="6475906at2759"/>
<dbReference type="Proteomes" id="UP000189704">
    <property type="component" value="Unplaced"/>
</dbReference>
<evidence type="ECO:0000313" key="17">
    <source>
        <dbReference type="Proteomes" id="UP000189704"/>
    </source>
</evidence>
<dbReference type="GO" id="GO:0060255">
    <property type="term" value="P:regulation of macromolecule metabolic process"/>
    <property type="evidence" value="ECO:0007669"/>
    <property type="project" value="UniProtKB-ARBA"/>
</dbReference>
<keyword evidence="3" id="KW-0551">Lipid droplet</keyword>
<dbReference type="SMART" id="SM00266">
    <property type="entry name" value="CAD"/>
    <property type="match status" value="1"/>
</dbReference>
<dbReference type="CDD" id="cd06539">
    <property type="entry name" value="CIDE_N_A"/>
    <property type="match status" value="1"/>
</dbReference>
<evidence type="ECO:0000256" key="11">
    <source>
        <dbReference type="ARBA" id="ARBA00065502"/>
    </source>
</evidence>
<keyword evidence="5" id="KW-0805">Transcription regulation</keyword>
<dbReference type="RefSeq" id="XP_008049840.1">
    <property type="nucleotide sequence ID" value="XM_008051649.1"/>
</dbReference>
<dbReference type="Gene3D" id="3.10.20.10">
    <property type="match status" value="1"/>
</dbReference>
<dbReference type="PROSITE" id="PS51135">
    <property type="entry name" value="CIDE_N"/>
    <property type="match status" value="1"/>
</dbReference>
<dbReference type="FunFam" id="3.10.20.10:FF:000008">
    <property type="entry name" value="Cell death inducing DFFA like effector a"/>
    <property type="match status" value="1"/>
</dbReference>
<organism evidence="17 18">
    <name type="scientific">Carlito syrichta</name>
    <name type="common">Philippine tarsier</name>
    <name type="synonym">Tarsius syrichta</name>
    <dbReference type="NCBI Taxonomy" id="1868482"/>
    <lineage>
        <taxon>Eukaryota</taxon>
        <taxon>Metazoa</taxon>
        <taxon>Chordata</taxon>
        <taxon>Craniata</taxon>
        <taxon>Vertebrata</taxon>
        <taxon>Euteleostomi</taxon>
        <taxon>Mammalia</taxon>
        <taxon>Eutheria</taxon>
        <taxon>Euarchontoglires</taxon>
        <taxon>Primates</taxon>
        <taxon>Haplorrhini</taxon>
        <taxon>Tarsiiformes</taxon>
        <taxon>Tarsiidae</taxon>
        <taxon>Carlito</taxon>
    </lineage>
</organism>
<keyword evidence="4 15" id="KW-0053">Apoptosis</keyword>
<dbReference type="GO" id="GO:0042981">
    <property type="term" value="P:regulation of apoptotic process"/>
    <property type="evidence" value="ECO:0007669"/>
    <property type="project" value="TreeGrafter"/>
</dbReference>
<evidence type="ECO:0000256" key="7">
    <source>
        <dbReference type="ARBA" id="ARBA00023163"/>
    </source>
</evidence>
<dbReference type="GeneID" id="103253256"/>
<evidence type="ECO:0000256" key="12">
    <source>
        <dbReference type="ARBA" id="ARBA00067119"/>
    </source>
</evidence>
<proteinExistence type="inferred from homology"/>
<dbReference type="PANTHER" id="PTHR12306:SF8">
    <property type="entry name" value="LIPID TRANSFERASE CIDEA"/>
    <property type="match status" value="1"/>
</dbReference>
<sequence>MGSQTKRVLLTPLMHPARPFRVSNHDRSSRRGVMANSLKELISKTLDVLVITAGLVTLVLEEDGTVVDTEEFFQTLGDNTHFMVLEKGQKWTPGRKYVPACQPPKKSGVARVTFNLYKQNPKDFIGCLNVKATMYEMYSVSYDIRCTGVKALLRSLLRFLSYTAQVTGQFLIYASSYMLRVLCDTEEQPSLRSHTKGRFMCR</sequence>
<dbReference type="Pfam" id="PF02017">
    <property type="entry name" value="CIDE-N"/>
    <property type="match status" value="1"/>
</dbReference>
<evidence type="ECO:0000256" key="6">
    <source>
        <dbReference type="ARBA" id="ARBA00023159"/>
    </source>
</evidence>
<gene>
    <name evidence="18" type="primary">CIDEA</name>
</gene>
<evidence type="ECO:0000256" key="3">
    <source>
        <dbReference type="ARBA" id="ARBA00022677"/>
    </source>
</evidence>
<comment type="subunit">
    <text evidence="11">Homodimer. Interacts with CIDEC. Directly interacts with CEBPB. Interacts with isoform CLSTN3beta of CLSTN3; inhibiting the lipid transferase activity of CIDEA.</text>
</comment>
<evidence type="ECO:0000256" key="15">
    <source>
        <dbReference type="PROSITE-ProRule" id="PRU00447"/>
    </source>
</evidence>
<comment type="catalytic activity">
    <reaction evidence="9">
        <text>a triacyl-sn-glycerol(in) = a triacyl-sn-glycerol(out)</text>
        <dbReference type="Rhea" id="RHEA:39011"/>
        <dbReference type="ChEBI" id="CHEBI:64615"/>
    </reaction>
</comment>
<dbReference type="SUPFAM" id="SSF54277">
    <property type="entry name" value="CAD &amp; PB1 domains"/>
    <property type="match status" value="1"/>
</dbReference>
<protein>
    <recommendedName>
        <fullName evidence="12">Lipid transferase CIDEA</fullName>
    </recommendedName>
    <alternativeName>
        <fullName evidence="13">Cell death activator CIDE-A</fullName>
    </alternativeName>
    <alternativeName>
        <fullName evidence="14">Cell death-inducing DFFA-like effector A</fullName>
    </alternativeName>
</protein>
<dbReference type="GO" id="GO:0005811">
    <property type="term" value="C:lipid droplet"/>
    <property type="evidence" value="ECO:0007669"/>
    <property type="project" value="UniProtKB-SubCell"/>
</dbReference>
<reference evidence="18" key="1">
    <citation type="submission" date="2025-08" db="UniProtKB">
        <authorList>
            <consortium name="RefSeq"/>
        </authorList>
    </citation>
    <scope>IDENTIFICATION</scope>
</reference>
<dbReference type="GO" id="GO:0006915">
    <property type="term" value="P:apoptotic process"/>
    <property type="evidence" value="ECO:0007669"/>
    <property type="project" value="UniProtKB-UniRule"/>
</dbReference>
<dbReference type="GO" id="GO:0160077">
    <property type="term" value="P:lipid droplet fusion"/>
    <property type="evidence" value="ECO:0007669"/>
    <property type="project" value="UniProtKB-ARBA"/>
</dbReference>
<keyword evidence="8" id="KW-0539">Nucleus</keyword>
<accession>A0A1U7SWF9</accession>
<feature type="domain" description="CIDE-N" evidence="16">
    <location>
        <begin position="16"/>
        <end position="93"/>
    </location>
</feature>
<dbReference type="PANTHER" id="PTHR12306">
    <property type="entry name" value="CELL DEATH ACTIVATOR CIDE"/>
    <property type="match status" value="1"/>
</dbReference>
<name>A0A1U7SWF9_CARSF</name>
<keyword evidence="17" id="KW-1185">Reference proteome</keyword>
<evidence type="ECO:0000256" key="2">
    <source>
        <dbReference type="ARBA" id="ARBA00004502"/>
    </source>
</evidence>
<dbReference type="GO" id="GO:0005829">
    <property type="term" value="C:cytosol"/>
    <property type="evidence" value="ECO:0007669"/>
    <property type="project" value="UniProtKB-ARBA"/>
</dbReference>
<evidence type="ECO:0000256" key="8">
    <source>
        <dbReference type="ARBA" id="ARBA00023242"/>
    </source>
</evidence>
<dbReference type="GO" id="GO:0005634">
    <property type="term" value="C:nucleus"/>
    <property type="evidence" value="ECO:0007669"/>
    <property type="project" value="UniProtKB-SubCell"/>
</dbReference>
<evidence type="ECO:0000256" key="4">
    <source>
        <dbReference type="ARBA" id="ARBA00022703"/>
    </source>
</evidence>
<evidence type="ECO:0000256" key="9">
    <source>
        <dbReference type="ARBA" id="ARBA00051167"/>
    </source>
</evidence>
<comment type="similarity">
    <text evidence="10">Belongs to the CIDE family.</text>
</comment>
<dbReference type="GO" id="GO:0050995">
    <property type="term" value="P:negative regulation of lipid catabolic process"/>
    <property type="evidence" value="ECO:0007669"/>
    <property type="project" value="UniProtKB-ARBA"/>
</dbReference>
<dbReference type="InterPro" id="IPR003508">
    <property type="entry name" value="CIDE-N_dom"/>
</dbReference>
<dbReference type="KEGG" id="csyr:103253256"/>
<evidence type="ECO:0000256" key="10">
    <source>
        <dbReference type="ARBA" id="ARBA00060878"/>
    </source>
</evidence>
<dbReference type="GO" id="GO:0019915">
    <property type="term" value="P:lipid storage"/>
    <property type="evidence" value="ECO:0007669"/>
    <property type="project" value="InterPro"/>
</dbReference>
<evidence type="ECO:0000256" key="5">
    <source>
        <dbReference type="ARBA" id="ARBA00023015"/>
    </source>
</evidence>
<dbReference type="InterPro" id="IPR032936">
    <property type="entry name" value="CIDEA_N"/>
</dbReference>
<dbReference type="AlphaFoldDB" id="A0A1U7SWF9"/>
<evidence type="ECO:0000256" key="14">
    <source>
        <dbReference type="ARBA" id="ARBA00082103"/>
    </source>
</evidence>
<evidence type="ECO:0000259" key="16">
    <source>
        <dbReference type="PROSITE" id="PS51135"/>
    </source>
</evidence>
<keyword evidence="6" id="KW-0010">Activator</keyword>
<evidence type="ECO:0000256" key="1">
    <source>
        <dbReference type="ARBA" id="ARBA00004123"/>
    </source>
</evidence>
<keyword evidence="7" id="KW-0804">Transcription</keyword>
<dbReference type="CTD" id="1149"/>
<evidence type="ECO:0000313" key="18">
    <source>
        <dbReference type="RefSeq" id="XP_008049840.1"/>
    </source>
</evidence>
<evidence type="ECO:0000256" key="13">
    <source>
        <dbReference type="ARBA" id="ARBA00080180"/>
    </source>
</evidence>
<dbReference type="GO" id="GO:0051241">
    <property type="term" value="P:negative regulation of multicellular organismal process"/>
    <property type="evidence" value="ECO:0007669"/>
    <property type="project" value="UniProtKB-ARBA"/>
</dbReference>